<dbReference type="HOGENOM" id="CLU_1797102_0_0_1"/>
<organism evidence="1 2">
    <name type="scientific">Paxillus rubicundulus Ve08.2h10</name>
    <dbReference type="NCBI Taxonomy" id="930991"/>
    <lineage>
        <taxon>Eukaryota</taxon>
        <taxon>Fungi</taxon>
        <taxon>Dikarya</taxon>
        <taxon>Basidiomycota</taxon>
        <taxon>Agaricomycotina</taxon>
        <taxon>Agaricomycetes</taxon>
        <taxon>Agaricomycetidae</taxon>
        <taxon>Boletales</taxon>
        <taxon>Paxilineae</taxon>
        <taxon>Paxillaceae</taxon>
        <taxon>Paxillus</taxon>
    </lineage>
</organism>
<dbReference type="EMBL" id="KN825128">
    <property type="protein sequence ID" value="KIK94134.1"/>
    <property type="molecule type" value="Genomic_DNA"/>
</dbReference>
<sequence>MYELNKPFATVHSSTSHYLHSLSLICDGPRVIRASQYPVKKRKQGFWAHIFGRSSVEEEANNGQPPKRKPLINSILTTLRGLRYEACPQIFQIFLPRRIVLGASEGTSDMLGKRKVPKHTIYSKISVIFAVQVKHMLGHNSASY</sequence>
<dbReference type="AlphaFoldDB" id="A0A0D0E1G1"/>
<accession>A0A0D0E1G1</accession>
<reference evidence="1 2" key="1">
    <citation type="submission" date="2014-04" db="EMBL/GenBank/DDBJ databases">
        <authorList>
            <consortium name="DOE Joint Genome Institute"/>
            <person name="Kuo A."/>
            <person name="Kohler A."/>
            <person name="Jargeat P."/>
            <person name="Nagy L.G."/>
            <person name="Floudas D."/>
            <person name="Copeland A."/>
            <person name="Barry K.W."/>
            <person name="Cichocki N."/>
            <person name="Veneault-Fourrey C."/>
            <person name="LaButti K."/>
            <person name="Lindquist E.A."/>
            <person name="Lipzen A."/>
            <person name="Lundell T."/>
            <person name="Morin E."/>
            <person name="Murat C."/>
            <person name="Sun H."/>
            <person name="Tunlid A."/>
            <person name="Henrissat B."/>
            <person name="Grigoriev I.V."/>
            <person name="Hibbett D.S."/>
            <person name="Martin F."/>
            <person name="Nordberg H.P."/>
            <person name="Cantor M.N."/>
            <person name="Hua S.X."/>
        </authorList>
    </citation>
    <scope>NUCLEOTIDE SEQUENCE [LARGE SCALE GENOMIC DNA]</scope>
    <source>
        <strain evidence="1 2">Ve08.2h10</strain>
    </source>
</reference>
<name>A0A0D0E1G1_9AGAM</name>
<dbReference type="Proteomes" id="UP000054538">
    <property type="component" value="Unassembled WGS sequence"/>
</dbReference>
<reference evidence="2" key="2">
    <citation type="submission" date="2015-01" db="EMBL/GenBank/DDBJ databases">
        <title>Evolutionary Origins and Diversification of the Mycorrhizal Mutualists.</title>
        <authorList>
            <consortium name="DOE Joint Genome Institute"/>
            <consortium name="Mycorrhizal Genomics Consortium"/>
            <person name="Kohler A."/>
            <person name="Kuo A."/>
            <person name="Nagy L.G."/>
            <person name="Floudas D."/>
            <person name="Copeland A."/>
            <person name="Barry K.W."/>
            <person name="Cichocki N."/>
            <person name="Veneault-Fourrey C."/>
            <person name="LaButti K."/>
            <person name="Lindquist E.A."/>
            <person name="Lipzen A."/>
            <person name="Lundell T."/>
            <person name="Morin E."/>
            <person name="Murat C."/>
            <person name="Riley R."/>
            <person name="Ohm R."/>
            <person name="Sun H."/>
            <person name="Tunlid A."/>
            <person name="Henrissat B."/>
            <person name="Grigoriev I.V."/>
            <person name="Hibbett D.S."/>
            <person name="Martin F."/>
        </authorList>
    </citation>
    <scope>NUCLEOTIDE SEQUENCE [LARGE SCALE GENOMIC DNA]</scope>
    <source>
        <strain evidence="2">Ve08.2h10</strain>
    </source>
</reference>
<evidence type="ECO:0000313" key="2">
    <source>
        <dbReference type="Proteomes" id="UP000054538"/>
    </source>
</evidence>
<dbReference type="OrthoDB" id="10554791at2759"/>
<evidence type="ECO:0000313" key="1">
    <source>
        <dbReference type="EMBL" id="KIK94134.1"/>
    </source>
</evidence>
<keyword evidence="2" id="KW-1185">Reference proteome</keyword>
<protein>
    <submittedName>
        <fullName evidence="1">Uncharacterized protein</fullName>
    </submittedName>
</protein>
<gene>
    <name evidence="1" type="ORF">PAXRUDRAFT_828306</name>
</gene>
<proteinExistence type="predicted"/>
<dbReference type="InParanoid" id="A0A0D0E1G1"/>